<evidence type="ECO:0000256" key="17">
    <source>
        <dbReference type="RuleBase" id="RU000505"/>
    </source>
</evidence>
<dbReference type="Bgee" id="ENSORLG00000003211">
    <property type="expression patterns" value="Expressed in sexually immature organism and 3 other cell types or tissues"/>
</dbReference>
<dbReference type="PANTHER" id="PTHR11547:SF19">
    <property type="entry name" value="CREATINE KINASE S-TYPE, MITOCHONDRIAL"/>
    <property type="match status" value="1"/>
</dbReference>
<keyword evidence="21" id="KW-1185">Reference proteome</keyword>
<keyword evidence="7" id="KW-0999">Mitochondrion inner membrane</keyword>
<reference evidence="20" key="2">
    <citation type="submission" date="2025-08" db="UniProtKB">
        <authorList>
            <consortium name="Ensembl"/>
        </authorList>
    </citation>
    <scope>IDENTIFICATION</scope>
    <source>
        <strain evidence="20">Hd-rR</strain>
    </source>
</reference>
<evidence type="ECO:0000256" key="8">
    <source>
        <dbReference type="ARBA" id="ARBA00022840"/>
    </source>
</evidence>
<keyword evidence="5 16" id="KW-0547">Nucleotide-binding</keyword>
<dbReference type="Pfam" id="PF00217">
    <property type="entry name" value="ATP-gua_Ptrans"/>
    <property type="match status" value="1"/>
</dbReference>
<evidence type="ECO:0000313" key="21">
    <source>
        <dbReference type="Proteomes" id="UP000001038"/>
    </source>
</evidence>
<feature type="binding site" evidence="16">
    <location>
        <begin position="248"/>
        <end position="252"/>
    </location>
    <ligand>
        <name>ATP</name>
        <dbReference type="ChEBI" id="CHEBI:30616"/>
    </ligand>
</feature>
<keyword evidence="10" id="KW-0496">Mitochondrion</keyword>
<dbReference type="InterPro" id="IPR000749">
    <property type="entry name" value="ATP-guanido_PTrfase"/>
</dbReference>
<keyword evidence="8 16" id="KW-0067">ATP-binding</keyword>
<comment type="subcellular location">
    <subcellularLocation>
        <location evidence="1">Mitochondrion inner membrane</location>
        <topology evidence="1">Peripheral membrane protein</topology>
        <orientation evidence="1">Intermembrane side</orientation>
    </subcellularLocation>
</comment>
<evidence type="ECO:0000256" key="2">
    <source>
        <dbReference type="ARBA" id="ARBA00006798"/>
    </source>
</evidence>
<evidence type="ECO:0000256" key="13">
    <source>
        <dbReference type="ARBA" id="ARBA00040385"/>
    </source>
</evidence>
<evidence type="ECO:0000256" key="12">
    <source>
        <dbReference type="ARBA" id="ARBA00037274"/>
    </source>
</evidence>
<reference evidence="20" key="3">
    <citation type="submission" date="2025-09" db="UniProtKB">
        <authorList>
            <consortium name="Ensembl"/>
        </authorList>
    </citation>
    <scope>IDENTIFICATION</scope>
    <source>
        <strain evidence="20">Hd-rR</strain>
    </source>
</reference>
<dbReference type="InterPro" id="IPR022413">
    <property type="entry name" value="ATP-guanido_PTrfase_N"/>
</dbReference>
<evidence type="ECO:0000256" key="6">
    <source>
        <dbReference type="ARBA" id="ARBA00022777"/>
    </source>
</evidence>
<evidence type="ECO:0000256" key="11">
    <source>
        <dbReference type="ARBA" id="ARBA00023136"/>
    </source>
</evidence>
<evidence type="ECO:0000256" key="3">
    <source>
        <dbReference type="ARBA" id="ARBA00012231"/>
    </source>
</evidence>
<keyword evidence="4 16" id="KW-0808">Transferase</keyword>
<dbReference type="PROSITE" id="PS51509">
    <property type="entry name" value="PHOSPHAGEN_KINASE_N"/>
    <property type="match status" value="1"/>
</dbReference>
<name>A0A3B3IJV1_ORYLA</name>
<evidence type="ECO:0000313" key="20">
    <source>
        <dbReference type="Ensembl" id="ENSORLP00000043947.1"/>
    </source>
</evidence>
<feature type="domain" description="Phosphagen kinase C-terminal" evidence="19">
    <location>
        <begin position="145"/>
        <end position="323"/>
    </location>
</feature>
<dbReference type="SUPFAM" id="SSF55931">
    <property type="entry name" value="Glutamine synthetase/guanido kinase"/>
    <property type="match status" value="1"/>
</dbReference>
<dbReference type="GO" id="GO:0005524">
    <property type="term" value="F:ATP binding"/>
    <property type="evidence" value="ECO:0007669"/>
    <property type="project" value="UniProtKB-UniRule"/>
</dbReference>
<dbReference type="EC" id="2.7.3.2" evidence="3"/>
<evidence type="ECO:0000256" key="5">
    <source>
        <dbReference type="ARBA" id="ARBA00022741"/>
    </source>
</evidence>
<dbReference type="InterPro" id="IPR014746">
    <property type="entry name" value="Gln_synth/guanido_kin_cat_dom"/>
</dbReference>
<evidence type="ECO:0000256" key="4">
    <source>
        <dbReference type="ARBA" id="ARBA00022679"/>
    </source>
</evidence>
<feature type="binding site" evidence="16">
    <location>
        <position position="192"/>
    </location>
    <ligand>
        <name>ATP</name>
        <dbReference type="ChEBI" id="CHEBI:30616"/>
    </ligand>
</feature>
<dbReference type="GO" id="GO:0004111">
    <property type="term" value="F:creatine kinase activity"/>
    <property type="evidence" value="ECO:0007669"/>
    <property type="project" value="UniProtKB-EC"/>
</dbReference>
<evidence type="ECO:0000256" key="7">
    <source>
        <dbReference type="ARBA" id="ARBA00022792"/>
    </source>
</evidence>
<comment type="caution">
    <text evidence="16">Lacks conserved residue(s) required for the propagation of feature annotation.</text>
</comment>
<dbReference type="Ensembl" id="ENSORLT00000046577.1">
    <property type="protein sequence ID" value="ENSORLP00000043947.1"/>
    <property type="gene ID" value="ENSORLG00000003211.2"/>
</dbReference>
<evidence type="ECO:0000256" key="10">
    <source>
        <dbReference type="ARBA" id="ARBA00023128"/>
    </source>
</evidence>
<evidence type="ECO:0000256" key="1">
    <source>
        <dbReference type="ARBA" id="ARBA00004137"/>
    </source>
</evidence>
<keyword evidence="11" id="KW-0472">Membrane</keyword>
<proteinExistence type="inferred from homology"/>
<dbReference type="InterPro" id="IPR022415">
    <property type="entry name" value="ATP-guanido_PTrfase_AS"/>
</dbReference>
<dbReference type="Gene3D" id="3.30.590.10">
    <property type="entry name" value="Glutamine synthetase/guanido kinase, catalytic domain"/>
    <property type="match status" value="1"/>
</dbReference>
<dbReference type="GO" id="GO:0005743">
    <property type="term" value="C:mitochondrial inner membrane"/>
    <property type="evidence" value="ECO:0007669"/>
    <property type="project" value="UniProtKB-SubCell"/>
</dbReference>
<comment type="function">
    <text evidence="12">Reversibly catalyzes the transfer of phosphate between ATP and various phosphogens (e.g. creatine phosphate). Creatine kinase isoenzymes play a central role in energy transduction in tissues with large, fluctuating energy demands, such as skeletal muscle, heart, brain and spermatozoa.</text>
</comment>
<evidence type="ECO:0000256" key="14">
    <source>
        <dbReference type="ARBA" id="ARBA00041865"/>
    </source>
</evidence>
<comment type="similarity">
    <text evidence="2 15 17">Belongs to the ATP:guanido phosphotransferase family.</text>
</comment>
<keyword evidence="9" id="KW-0809">Transit peptide</keyword>
<reference evidence="20 21" key="1">
    <citation type="journal article" date="2007" name="Nature">
        <title>The medaka draft genome and insights into vertebrate genome evolution.</title>
        <authorList>
            <person name="Kasahara M."/>
            <person name="Naruse K."/>
            <person name="Sasaki S."/>
            <person name="Nakatani Y."/>
            <person name="Qu W."/>
            <person name="Ahsan B."/>
            <person name="Yamada T."/>
            <person name="Nagayasu Y."/>
            <person name="Doi K."/>
            <person name="Kasai Y."/>
            <person name="Jindo T."/>
            <person name="Kobayashi D."/>
            <person name="Shimada A."/>
            <person name="Toyoda A."/>
            <person name="Kuroki Y."/>
            <person name="Fujiyama A."/>
            <person name="Sasaki T."/>
            <person name="Shimizu A."/>
            <person name="Asakawa S."/>
            <person name="Shimizu N."/>
            <person name="Hashimoto S."/>
            <person name="Yang J."/>
            <person name="Lee Y."/>
            <person name="Matsushima K."/>
            <person name="Sugano S."/>
            <person name="Sakaizumi M."/>
            <person name="Narita T."/>
            <person name="Ohishi K."/>
            <person name="Haga S."/>
            <person name="Ohta F."/>
            <person name="Nomoto H."/>
            <person name="Nogata K."/>
            <person name="Morishita T."/>
            <person name="Endo T."/>
            <person name="Shin-I T."/>
            <person name="Takeda H."/>
            <person name="Morishita S."/>
            <person name="Kohara Y."/>
        </authorList>
    </citation>
    <scope>NUCLEOTIDE SEQUENCE [LARGE SCALE GENOMIC DNA]</scope>
    <source>
        <strain evidence="20 21">Hd-rR</strain>
    </source>
</reference>
<dbReference type="PROSITE" id="PS51510">
    <property type="entry name" value="PHOSPHAGEN_KINASE_C"/>
    <property type="match status" value="1"/>
</dbReference>
<evidence type="ECO:0000256" key="16">
    <source>
        <dbReference type="PROSITE-ProRule" id="PRU00843"/>
    </source>
</evidence>
<dbReference type="Pfam" id="PF02807">
    <property type="entry name" value="ATP-gua_PtransN"/>
    <property type="match status" value="1"/>
</dbReference>
<dbReference type="GeneTree" id="ENSGT00950000182772"/>
<keyword evidence="6 16" id="KW-0418">Kinase</keyword>
<dbReference type="Proteomes" id="UP000001038">
    <property type="component" value="Chromosome 9"/>
</dbReference>
<evidence type="ECO:0000259" key="18">
    <source>
        <dbReference type="PROSITE" id="PS51509"/>
    </source>
</evidence>
<protein>
    <recommendedName>
        <fullName evidence="13">Creatine kinase S-type, mitochondrial</fullName>
        <ecNumber evidence="3">2.7.3.2</ecNumber>
    </recommendedName>
    <alternativeName>
        <fullName evidence="14">Sarcomeric mitochondrial creatine kinase</fullName>
    </alternativeName>
</protein>
<gene>
    <name evidence="20" type="primary">CKMT2</name>
</gene>
<dbReference type="FunFam" id="3.30.590.10:FF:000002">
    <property type="entry name" value="Creatine kinase S-type, mitochondrial"/>
    <property type="match status" value="1"/>
</dbReference>
<feature type="binding site" evidence="16">
    <location>
        <begin position="276"/>
        <end position="281"/>
    </location>
    <ligand>
        <name>ATP</name>
        <dbReference type="ChEBI" id="CHEBI:30616"/>
    </ligand>
</feature>
<organism evidence="20 21">
    <name type="scientific">Oryzias latipes</name>
    <name type="common">Japanese rice fish</name>
    <name type="synonym">Japanese killifish</name>
    <dbReference type="NCBI Taxonomy" id="8090"/>
    <lineage>
        <taxon>Eukaryota</taxon>
        <taxon>Metazoa</taxon>
        <taxon>Chordata</taxon>
        <taxon>Craniata</taxon>
        <taxon>Vertebrata</taxon>
        <taxon>Euteleostomi</taxon>
        <taxon>Actinopterygii</taxon>
        <taxon>Neopterygii</taxon>
        <taxon>Teleostei</taxon>
        <taxon>Neoteleostei</taxon>
        <taxon>Acanthomorphata</taxon>
        <taxon>Ovalentaria</taxon>
        <taxon>Atherinomorphae</taxon>
        <taxon>Beloniformes</taxon>
        <taxon>Adrianichthyidae</taxon>
        <taxon>Oryziinae</taxon>
        <taxon>Oryzias</taxon>
    </lineage>
</organism>
<dbReference type="GO" id="GO:0046314">
    <property type="term" value="P:phosphocreatine biosynthetic process"/>
    <property type="evidence" value="ECO:0007669"/>
    <property type="project" value="InterPro"/>
</dbReference>
<sequence>MANSFTRMISGRNTALMMAMGASTLASGYLLSDSTAAAERMRTYPPSADYPDLRKHNNCMAAALTPSIYARLRDRATTHNWTLDQCIQTGVDNPGHPFIKTVGMVAGDEESYEVFSELFDPVIKDRHNGYDPRTMKHPTDLDSSKEHFLFDKPVSPLLTSAGMARDWPDARGIWHNNEKNFLIWINEEDHSRIISMEKGGNMKRVFERFCKGLKQVEHLIQERGWEFMWNERLGYILTCPSNLGTGLRAGVHIRLPFLSKDPRFGKILENLRLQKRGTGGVDTAATGDTFDISNLDRLGKSEVELVQLVIDGVNYLIECEKRLEKGQDIKIPAPISQFRK</sequence>
<evidence type="ECO:0000256" key="9">
    <source>
        <dbReference type="ARBA" id="ARBA00022946"/>
    </source>
</evidence>
<accession>A0A3B3IJV1</accession>
<dbReference type="PANTHER" id="PTHR11547">
    <property type="entry name" value="ARGININE OR CREATINE KINASE"/>
    <property type="match status" value="1"/>
</dbReference>
<feature type="domain" description="Phosphagen kinase N-terminal" evidence="18">
    <location>
        <begin position="40"/>
        <end position="128"/>
    </location>
</feature>
<dbReference type="PROSITE" id="PS00112">
    <property type="entry name" value="PHOSPHAGEN_KINASE"/>
    <property type="match status" value="1"/>
</dbReference>
<dbReference type="InterPro" id="IPR022414">
    <property type="entry name" value="ATP-guanido_PTrfase_cat"/>
</dbReference>
<dbReference type="AlphaFoldDB" id="A0A3B3IJV1"/>
<evidence type="ECO:0000256" key="15">
    <source>
        <dbReference type="PROSITE-ProRule" id="PRU00842"/>
    </source>
</evidence>
<dbReference type="FunFam" id="1.10.135.10:FF:000002">
    <property type="entry name" value="creatine kinase S-type, mitochondrial"/>
    <property type="match status" value="1"/>
</dbReference>
<feature type="binding site" evidence="16">
    <location>
        <position position="147"/>
    </location>
    <ligand>
        <name>ATP</name>
        <dbReference type="ChEBI" id="CHEBI:30616"/>
    </ligand>
</feature>
<evidence type="ECO:0000259" key="19">
    <source>
        <dbReference type="PROSITE" id="PS51510"/>
    </source>
</evidence>